<dbReference type="PANTHER" id="PTHR35802:SF1">
    <property type="entry name" value="PROTEASE SYNTHASE AND SPORULATION PROTEIN PAI 2"/>
    <property type="match status" value="1"/>
</dbReference>
<dbReference type="PANTHER" id="PTHR35802">
    <property type="entry name" value="PROTEASE SYNTHASE AND SPORULATION PROTEIN PAI 2"/>
    <property type="match status" value="1"/>
</dbReference>
<keyword evidence="2" id="KW-1185">Reference proteome</keyword>
<sequence>MHPDPRFRINDEAVMRAVVLREGMVHLFAATPAGPMVAHVPVTMTDEGHFRFHLARSNRIAPHLNGARVLASVMGPHGYISPDWYADGRNQVPTWNYITVEIDGTVVELDRDALIEQIETLADHYEAKLAPKPAWTIAAVDPVLRDKMLDALCVFELGVEAIRGTAKLNQNKSDADRAGVRAGLNAQNNPALAAMMVSS</sequence>
<reference evidence="1 2" key="1">
    <citation type="submission" date="2018-09" db="EMBL/GenBank/DDBJ databases">
        <title>Sphingomonas peninsula sp. nov., isolated from fildes peninsula, Antarctic soil.</title>
        <authorList>
            <person name="Yingchao G."/>
        </authorList>
    </citation>
    <scope>NUCLEOTIDE SEQUENCE [LARGE SCALE GENOMIC DNA]</scope>
    <source>
        <strain evidence="1 2">YZ-8</strain>
    </source>
</reference>
<protein>
    <submittedName>
        <fullName evidence="1">FMN-binding negative transcriptional regulator</fullName>
    </submittedName>
</protein>
<dbReference type="EMBL" id="CP032829">
    <property type="protein sequence ID" value="AYJ86341.1"/>
    <property type="molecule type" value="Genomic_DNA"/>
</dbReference>
<dbReference type="Pfam" id="PF04299">
    <property type="entry name" value="FMN_bind_2"/>
    <property type="match status" value="1"/>
</dbReference>
<dbReference type="InterPro" id="IPR012349">
    <property type="entry name" value="Split_barrel_FMN-bd"/>
</dbReference>
<dbReference type="InterPro" id="IPR007396">
    <property type="entry name" value="TR_PAI2-type"/>
</dbReference>
<evidence type="ECO:0000313" key="2">
    <source>
        <dbReference type="Proteomes" id="UP000276254"/>
    </source>
</evidence>
<organism evidence="1 2">
    <name type="scientific">Sphingomonas paeninsulae</name>
    <dbReference type="NCBI Taxonomy" id="2319844"/>
    <lineage>
        <taxon>Bacteria</taxon>
        <taxon>Pseudomonadati</taxon>
        <taxon>Pseudomonadota</taxon>
        <taxon>Alphaproteobacteria</taxon>
        <taxon>Sphingomonadales</taxon>
        <taxon>Sphingomonadaceae</taxon>
        <taxon>Sphingomonas</taxon>
    </lineage>
</organism>
<accession>A0A494TKK1</accession>
<dbReference type="Gene3D" id="2.30.110.10">
    <property type="entry name" value="Electron Transport, Fmn-binding Protein, Chain A"/>
    <property type="match status" value="1"/>
</dbReference>
<proteinExistence type="predicted"/>
<gene>
    <name evidence="1" type="ORF">D3Y57_10680</name>
</gene>
<dbReference type="Proteomes" id="UP000276254">
    <property type="component" value="Chromosome"/>
</dbReference>
<name>A0A494TKK1_SPHPE</name>
<dbReference type="KEGG" id="spha:D3Y57_10680"/>
<dbReference type="OrthoDB" id="9794948at2"/>
<dbReference type="PIRSF" id="PIRSF010372">
    <property type="entry name" value="PaiB"/>
    <property type="match status" value="1"/>
</dbReference>
<dbReference type="SUPFAM" id="SSF50475">
    <property type="entry name" value="FMN-binding split barrel"/>
    <property type="match status" value="1"/>
</dbReference>
<evidence type="ECO:0000313" key="1">
    <source>
        <dbReference type="EMBL" id="AYJ86341.1"/>
    </source>
</evidence>
<dbReference type="RefSeq" id="WP_121152966.1">
    <property type="nucleotide sequence ID" value="NZ_CP032829.1"/>
</dbReference>
<dbReference type="AlphaFoldDB" id="A0A494TKK1"/>